<dbReference type="PROSITE" id="PS51355">
    <property type="entry name" value="GLUTATHIONE_PEROXID_3"/>
    <property type="match status" value="1"/>
</dbReference>
<protein>
    <recommendedName>
        <fullName evidence="6">Glutathione peroxidase</fullName>
    </recommendedName>
</protein>
<dbReference type="InterPro" id="IPR029759">
    <property type="entry name" value="GPX_AS"/>
</dbReference>
<evidence type="ECO:0000313" key="8">
    <source>
        <dbReference type="Proteomes" id="UP000320333"/>
    </source>
</evidence>
<keyword evidence="3 6" id="KW-0560">Oxidoreductase</keyword>
<accession>A0A507F9M2</accession>
<evidence type="ECO:0000256" key="4">
    <source>
        <dbReference type="ARBA" id="ARBA00049091"/>
    </source>
</evidence>
<keyword evidence="8" id="KW-1185">Reference proteome</keyword>
<dbReference type="FunFam" id="3.40.30.10:FF:000010">
    <property type="entry name" value="Glutathione peroxidase"/>
    <property type="match status" value="1"/>
</dbReference>
<comment type="catalytic activity">
    <reaction evidence="4">
        <text>a hydroperoxide + [thioredoxin]-dithiol = an alcohol + [thioredoxin]-disulfide + H2O</text>
        <dbReference type="Rhea" id="RHEA:62620"/>
        <dbReference type="Rhea" id="RHEA-COMP:10698"/>
        <dbReference type="Rhea" id="RHEA-COMP:10700"/>
        <dbReference type="ChEBI" id="CHEBI:15377"/>
        <dbReference type="ChEBI" id="CHEBI:29950"/>
        <dbReference type="ChEBI" id="CHEBI:30879"/>
        <dbReference type="ChEBI" id="CHEBI:35924"/>
        <dbReference type="ChEBI" id="CHEBI:50058"/>
        <dbReference type="EC" id="1.11.1.24"/>
    </reaction>
</comment>
<evidence type="ECO:0000256" key="1">
    <source>
        <dbReference type="ARBA" id="ARBA00006926"/>
    </source>
</evidence>
<sequence>MSAFYGFKINRIGGKGVIDFAEFKGKVVLLVNVASKCGYTKHYAGLEALHKKYAPQGLVVLGLPCNQFGGQEPGSEEEIVDFCSRTYNVDFDLTTKIDVNGPNTDPIYNFLKSSTDGKDIAWNFGKFLVGKDGAVIARYAHSVAPEELDAPIAKALL</sequence>
<proteinExistence type="inferred from homology"/>
<dbReference type="PROSITE" id="PS00460">
    <property type="entry name" value="GLUTATHIONE_PEROXID_1"/>
    <property type="match status" value="1"/>
</dbReference>
<dbReference type="GO" id="GO:0034599">
    <property type="term" value="P:cellular response to oxidative stress"/>
    <property type="evidence" value="ECO:0007669"/>
    <property type="project" value="TreeGrafter"/>
</dbReference>
<dbReference type="GO" id="GO:0140824">
    <property type="term" value="F:thioredoxin-dependent peroxiredoxin activity"/>
    <property type="evidence" value="ECO:0007669"/>
    <property type="project" value="UniProtKB-EC"/>
</dbReference>
<dbReference type="Gene3D" id="3.40.30.10">
    <property type="entry name" value="Glutaredoxin"/>
    <property type="match status" value="1"/>
</dbReference>
<gene>
    <name evidence="7" type="ORF">CcCBS67573_g05952</name>
</gene>
<name>A0A507F9M2_9FUNG</name>
<feature type="active site" evidence="5">
    <location>
        <position position="37"/>
    </location>
</feature>
<dbReference type="SUPFAM" id="SSF52833">
    <property type="entry name" value="Thioredoxin-like"/>
    <property type="match status" value="1"/>
</dbReference>
<evidence type="ECO:0000256" key="2">
    <source>
        <dbReference type="ARBA" id="ARBA00022559"/>
    </source>
</evidence>
<dbReference type="PANTHER" id="PTHR11592">
    <property type="entry name" value="GLUTATHIONE PEROXIDASE"/>
    <property type="match status" value="1"/>
</dbReference>
<dbReference type="Proteomes" id="UP000320333">
    <property type="component" value="Unassembled WGS sequence"/>
</dbReference>
<evidence type="ECO:0000256" key="6">
    <source>
        <dbReference type="RuleBase" id="RU000499"/>
    </source>
</evidence>
<dbReference type="EMBL" id="QEAP01000233">
    <property type="protein sequence ID" value="TPX72046.1"/>
    <property type="molecule type" value="Genomic_DNA"/>
</dbReference>
<dbReference type="PIRSF" id="PIRSF000303">
    <property type="entry name" value="Glutathion_perox"/>
    <property type="match status" value="1"/>
</dbReference>
<dbReference type="PANTHER" id="PTHR11592:SF78">
    <property type="entry name" value="GLUTATHIONE PEROXIDASE"/>
    <property type="match status" value="1"/>
</dbReference>
<evidence type="ECO:0000256" key="5">
    <source>
        <dbReference type="PIRSR" id="PIRSR000303-1"/>
    </source>
</evidence>
<comment type="caution">
    <text evidence="7">The sequence shown here is derived from an EMBL/GenBank/DDBJ whole genome shotgun (WGS) entry which is preliminary data.</text>
</comment>
<organism evidence="7 8">
    <name type="scientific">Chytriomyces confervae</name>
    <dbReference type="NCBI Taxonomy" id="246404"/>
    <lineage>
        <taxon>Eukaryota</taxon>
        <taxon>Fungi</taxon>
        <taxon>Fungi incertae sedis</taxon>
        <taxon>Chytridiomycota</taxon>
        <taxon>Chytridiomycota incertae sedis</taxon>
        <taxon>Chytridiomycetes</taxon>
        <taxon>Chytridiales</taxon>
        <taxon>Chytriomycetaceae</taxon>
        <taxon>Chytriomyces</taxon>
    </lineage>
</organism>
<dbReference type="AlphaFoldDB" id="A0A507F9M2"/>
<dbReference type="Pfam" id="PF00255">
    <property type="entry name" value="GSHPx"/>
    <property type="match status" value="1"/>
</dbReference>
<evidence type="ECO:0000256" key="3">
    <source>
        <dbReference type="ARBA" id="ARBA00023002"/>
    </source>
</evidence>
<evidence type="ECO:0000313" key="7">
    <source>
        <dbReference type="EMBL" id="TPX72046.1"/>
    </source>
</evidence>
<dbReference type="InterPro" id="IPR000889">
    <property type="entry name" value="Glutathione_peroxidase"/>
</dbReference>
<dbReference type="InterPro" id="IPR036249">
    <property type="entry name" value="Thioredoxin-like_sf"/>
</dbReference>
<reference evidence="7 8" key="1">
    <citation type="journal article" date="2019" name="Sci. Rep.">
        <title>Comparative genomics of chytrid fungi reveal insights into the obligate biotrophic and pathogenic lifestyle of Synchytrium endobioticum.</title>
        <authorList>
            <person name="van de Vossenberg B.T.L.H."/>
            <person name="Warris S."/>
            <person name="Nguyen H.D.T."/>
            <person name="van Gent-Pelzer M.P.E."/>
            <person name="Joly D.L."/>
            <person name="van de Geest H.C."/>
            <person name="Bonants P.J.M."/>
            <person name="Smith D.S."/>
            <person name="Levesque C.A."/>
            <person name="van der Lee T.A.J."/>
        </authorList>
    </citation>
    <scope>NUCLEOTIDE SEQUENCE [LARGE SCALE GENOMIC DNA]</scope>
    <source>
        <strain evidence="7 8">CBS 675.73</strain>
    </source>
</reference>
<dbReference type="OrthoDB" id="446890at2759"/>
<dbReference type="PRINTS" id="PR01011">
    <property type="entry name" value="GLUTPROXDASE"/>
</dbReference>
<dbReference type="CDD" id="cd00340">
    <property type="entry name" value="GSH_Peroxidase"/>
    <property type="match status" value="1"/>
</dbReference>
<dbReference type="STRING" id="246404.A0A507F9M2"/>
<keyword evidence="2 6" id="KW-0575">Peroxidase</keyword>
<comment type="similarity">
    <text evidence="1 6">Belongs to the glutathione peroxidase family.</text>
</comment>